<gene>
    <name evidence="6" type="primary">LOC109485243</name>
</gene>
<keyword evidence="3" id="KW-1015">Disulfide bond</keyword>
<dbReference type="OrthoDB" id="10056056at2759"/>
<protein>
    <submittedName>
        <fullName evidence="6">Vasopressin-neurophysin 2-like</fullName>
    </submittedName>
</protein>
<dbReference type="InterPro" id="IPR000981">
    <property type="entry name" value="Neurhyp_horm"/>
</dbReference>
<dbReference type="GeneID" id="109485243"/>
<dbReference type="PANTHER" id="PTHR11681:SF5">
    <property type="entry name" value="ISOTOCIN"/>
    <property type="match status" value="1"/>
</dbReference>
<evidence type="ECO:0000256" key="1">
    <source>
        <dbReference type="ARBA" id="ARBA00007369"/>
    </source>
</evidence>
<dbReference type="PROSITE" id="PS00264">
    <property type="entry name" value="NEUROHYPOPHYS_HORM"/>
    <property type="match status" value="1"/>
</dbReference>
<keyword evidence="2 4" id="KW-0732">Signal</keyword>
<proteinExistence type="inferred from homology"/>
<dbReference type="SMART" id="SM00003">
    <property type="entry name" value="NH"/>
    <property type="match status" value="1"/>
</dbReference>
<evidence type="ECO:0000256" key="3">
    <source>
        <dbReference type="ARBA" id="ARBA00023157"/>
    </source>
</evidence>
<dbReference type="Pfam" id="PF00184">
    <property type="entry name" value="Hormone_5"/>
    <property type="match status" value="1"/>
</dbReference>
<dbReference type="SUPFAM" id="SSF49606">
    <property type="entry name" value="Neurophysin II"/>
    <property type="match status" value="1"/>
</dbReference>
<sequence>MWRFGMVLSVVLILVVVAATVGHSAGCYISNCPRGGKRALESRSGHDARECPRCGPSLSGRCIGPTTCCSPLAGCTRSLSVALECSMENLVPVPCRPDGPSCTLPGQQTGTCVGEGMCCMDGEKCSLSPECSARNAEDEEARRQDRRSVLPHWVLSGNTPPDVQKWW</sequence>
<dbReference type="GO" id="GO:0005615">
    <property type="term" value="C:extracellular space"/>
    <property type="evidence" value="ECO:0007669"/>
    <property type="project" value="TreeGrafter"/>
</dbReference>
<dbReference type="GO" id="GO:0030141">
    <property type="term" value="C:secretory granule"/>
    <property type="evidence" value="ECO:0007669"/>
    <property type="project" value="TreeGrafter"/>
</dbReference>
<organism evidence="5 6">
    <name type="scientific">Branchiostoma belcheri</name>
    <name type="common">Amphioxus</name>
    <dbReference type="NCBI Taxonomy" id="7741"/>
    <lineage>
        <taxon>Eukaryota</taxon>
        <taxon>Metazoa</taxon>
        <taxon>Chordata</taxon>
        <taxon>Cephalochordata</taxon>
        <taxon>Leptocardii</taxon>
        <taxon>Amphioxiformes</taxon>
        <taxon>Branchiostomatidae</taxon>
        <taxon>Branchiostoma</taxon>
    </lineage>
</organism>
<name>A0A6P5AQG6_BRABE</name>
<reference evidence="6" key="1">
    <citation type="submission" date="2025-08" db="UniProtKB">
        <authorList>
            <consortium name="RefSeq"/>
        </authorList>
    </citation>
    <scope>IDENTIFICATION</scope>
    <source>
        <tissue evidence="6">Gonad</tissue>
    </source>
</reference>
<comment type="similarity">
    <text evidence="1">Belongs to the vasopressin/oxytocin family.</text>
</comment>
<feature type="chain" id="PRO_5028399802" evidence="4">
    <location>
        <begin position="19"/>
        <end position="167"/>
    </location>
</feature>
<dbReference type="KEGG" id="bbel:109485243"/>
<dbReference type="PRINTS" id="PR00831">
    <property type="entry name" value="NEUROPHYSIN"/>
</dbReference>
<dbReference type="Gene3D" id="2.60.9.10">
    <property type="entry name" value="Neurohypophysial hormone domain"/>
    <property type="match status" value="1"/>
</dbReference>
<dbReference type="RefSeq" id="XP_019644251.1">
    <property type="nucleotide sequence ID" value="XM_019788692.1"/>
</dbReference>
<dbReference type="InterPro" id="IPR036387">
    <property type="entry name" value="Neurhyp_horm_dom_sf"/>
</dbReference>
<dbReference type="InterPro" id="IPR022423">
    <property type="entry name" value="Neurohypophysial_hormone_CS"/>
</dbReference>
<keyword evidence="5" id="KW-1185">Reference proteome</keyword>
<feature type="signal peptide" evidence="4">
    <location>
        <begin position="1"/>
        <end position="18"/>
    </location>
</feature>
<evidence type="ECO:0000313" key="5">
    <source>
        <dbReference type="Proteomes" id="UP000515135"/>
    </source>
</evidence>
<dbReference type="AlphaFoldDB" id="A0A6P5AQG6"/>
<evidence type="ECO:0000256" key="4">
    <source>
        <dbReference type="SAM" id="SignalP"/>
    </source>
</evidence>
<evidence type="ECO:0000313" key="6">
    <source>
        <dbReference type="RefSeq" id="XP_019644251.1"/>
    </source>
</evidence>
<dbReference type="GO" id="GO:0005185">
    <property type="term" value="F:neurohypophyseal hormone activity"/>
    <property type="evidence" value="ECO:0007669"/>
    <property type="project" value="InterPro"/>
</dbReference>
<dbReference type="Proteomes" id="UP000515135">
    <property type="component" value="Unplaced"/>
</dbReference>
<dbReference type="PANTHER" id="PTHR11681">
    <property type="entry name" value="NEUROPHYSIN"/>
    <property type="match status" value="1"/>
</dbReference>
<accession>A0A6P5AQG6</accession>
<dbReference type="Pfam" id="PF00220">
    <property type="entry name" value="Hormone_4"/>
    <property type="match status" value="1"/>
</dbReference>
<evidence type="ECO:0000256" key="2">
    <source>
        <dbReference type="ARBA" id="ARBA00022729"/>
    </source>
</evidence>